<gene>
    <name evidence="9" type="primary">LOC110424066</name>
</gene>
<keyword evidence="2 4" id="KW-0863">Zinc-finger</keyword>
<feature type="region of interest" description="Disordered" evidence="6">
    <location>
        <begin position="948"/>
        <end position="971"/>
    </location>
</feature>
<dbReference type="SMART" id="SM00028">
    <property type="entry name" value="TPR"/>
    <property type="match status" value="7"/>
</dbReference>
<dbReference type="Proteomes" id="UP000504621">
    <property type="component" value="Unplaced"/>
</dbReference>
<dbReference type="SUPFAM" id="SSF48452">
    <property type="entry name" value="TPR-like"/>
    <property type="match status" value="1"/>
</dbReference>
<evidence type="ECO:0000259" key="7">
    <source>
        <dbReference type="PROSITE" id="PS50178"/>
    </source>
</evidence>
<organism evidence="8 9">
    <name type="scientific">Herrania umbratica</name>
    <dbReference type="NCBI Taxonomy" id="108875"/>
    <lineage>
        <taxon>Eukaryota</taxon>
        <taxon>Viridiplantae</taxon>
        <taxon>Streptophyta</taxon>
        <taxon>Embryophyta</taxon>
        <taxon>Tracheophyta</taxon>
        <taxon>Spermatophyta</taxon>
        <taxon>Magnoliopsida</taxon>
        <taxon>eudicotyledons</taxon>
        <taxon>Gunneridae</taxon>
        <taxon>Pentapetalae</taxon>
        <taxon>rosids</taxon>
        <taxon>malvids</taxon>
        <taxon>Malvales</taxon>
        <taxon>Malvaceae</taxon>
        <taxon>Byttnerioideae</taxon>
        <taxon>Herrania</taxon>
    </lineage>
</organism>
<keyword evidence="1" id="KW-0479">Metal-binding</keyword>
<evidence type="ECO:0000313" key="8">
    <source>
        <dbReference type="Proteomes" id="UP000504621"/>
    </source>
</evidence>
<evidence type="ECO:0000256" key="1">
    <source>
        <dbReference type="ARBA" id="ARBA00022723"/>
    </source>
</evidence>
<feature type="compositionally biased region" description="Low complexity" evidence="6">
    <location>
        <begin position="133"/>
        <end position="143"/>
    </location>
</feature>
<dbReference type="InterPro" id="IPR017455">
    <property type="entry name" value="Znf_FYVE-rel"/>
</dbReference>
<dbReference type="FunFam" id="3.30.40.10:FF:000925">
    <property type="entry name" value="Zinc finger protein, putative"/>
    <property type="match status" value="1"/>
</dbReference>
<dbReference type="InterPro" id="IPR019734">
    <property type="entry name" value="TPR_rpt"/>
</dbReference>
<dbReference type="InterPro" id="IPR011990">
    <property type="entry name" value="TPR-like_helical_dom_sf"/>
</dbReference>
<dbReference type="OrthoDB" id="660555at2759"/>
<feature type="region of interest" description="Disordered" evidence="6">
    <location>
        <begin position="229"/>
        <end position="264"/>
    </location>
</feature>
<dbReference type="InterPro" id="IPR013083">
    <property type="entry name" value="Znf_RING/FYVE/PHD"/>
</dbReference>
<evidence type="ECO:0000313" key="9">
    <source>
        <dbReference type="RefSeq" id="XP_021294229.1"/>
    </source>
</evidence>
<keyword evidence="3" id="KW-0862">Zinc</keyword>
<dbReference type="PROSITE" id="PS50178">
    <property type="entry name" value="ZF_FYVE"/>
    <property type="match status" value="1"/>
</dbReference>
<dbReference type="Pfam" id="PF01363">
    <property type="entry name" value="FYVE"/>
    <property type="match status" value="1"/>
</dbReference>
<evidence type="ECO:0000256" key="3">
    <source>
        <dbReference type="ARBA" id="ARBA00022833"/>
    </source>
</evidence>
<feature type="domain" description="FYVE-type" evidence="7">
    <location>
        <begin position="19"/>
        <end position="78"/>
    </location>
</feature>
<dbReference type="InterPro" id="IPR000306">
    <property type="entry name" value="Znf_FYVE"/>
</dbReference>
<feature type="region of interest" description="Disordered" evidence="6">
    <location>
        <begin position="1111"/>
        <end position="1187"/>
    </location>
</feature>
<dbReference type="InterPro" id="IPR011011">
    <property type="entry name" value="Znf_FYVE_PHD"/>
</dbReference>
<dbReference type="PANTHER" id="PTHR47553:SF1">
    <property type="entry name" value="RING_FYVE_PHD ZINC FINGER SUPERFAMILY PROTEIN"/>
    <property type="match status" value="1"/>
</dbReference>
<feature type="compositionally biased region" description="Low complexity" evidence="6">
    <location>
        <begin position="1117"/>
        <end position="1136"/>
    </location>
</feature>
<feature type="compositionally biased region" description="Polar residues" evidence="6">
    <location>
        <begin position="805"/>
        <end position="819"/>
    </location>
</feature>
<accession>A0A6J1B6R1</accession>
<feature type="compositionally biased region" description="Basic and acidic residues" evidence="6">
    <location>
        <begin position="241"/>
        <end position="251"/>
    </location>
</feature>
<dbReference type="RefSeq" id="XP_021294229.1">
    <property type="nucleotide sequence ID" value="XM_021438554.1"/>
</dbReference>
<feature type="region of interest" description="Disordered" evidence="6">
    <location>
        <begin position="1245"/>
        <end position="1267"/>
    </location>
</feature>
<feature type="compositionally biased region" description="Basic and acidic residues" evidence="6">
    <location>
        <begin position="950"/>
        <end position="962"/>
    </location>
</feature>
<protein>
    <submittedName>
        <fullName evidence="9">Uncharacterized protein LOC110424066</fullName>
    </submittedName>
</protein>
<dbReference type="Gene3D" id="3.30.40.10">
    <property type="entry name" value="Zinc/RING finger domain, C3HC4 (zinc finger)"/>
    <property type="match status" value="1"/>
</dbReference>
<feature type="region of interest" description="Disordered" evidence="6">
    <location>
        <begin position="113"/>
        <end position="143"/>
    </location>
</feature>
<evidence type="ECO:0000256" key="5">
    <source>
        <dbReference type="SAM" id="Coils"/>
    </source>
</evidence>
<evidence type="ECO:0000256" key="6">
    <source>
        <dbReference type="SAM" id="MobiDB-lite"/>
    </source>
</evidence>
<reference evidence="9" key="1">
    <citation type="submission" date="2025-08" db="UniProtKB">
        <authorList>
            <consortium name="RefSeq"/>
        </authorList>
    </citation>
    <scope>IDENTIFICATION</scope>
    <source>
        <tissue evidence="9">Leaf</tissue>
    </source>
</reference>
<feature type="region of interest" description="Disordered" evidence="6">
    <location>
        <begin position="1017"/>
        <end position="1055"/>
    </location>
</feature>
<keyword evidence="5" id="KW-0175">Coiled coil</keyword>
<dbReference type="GO" id="GO:0008270">
    <property type="term" value="F:zinc ion binding"/>
    <property type="evidence" value="ECO:0007669"/>
    <property type="project" value="UniProtKB-KW"/>
</dbReference>
<evidence type="ECO:0000256" key="2">
    <source>
        <dbReference type="ARBA" id="ARBA00022771"/>
    </source>
</evidence>
<evidence type="ECO:0000256" key="4">
    <source>
        <dbReference type="PROSITE-ProRule" id="PRU00091"/>
    </source>
</evidence>
<sequence length="1312" mass="144160">MLEKIGLPAKPSLRGNNWVDDASHCQGCSSQFTFINRKHHCRRCGGLFCNSCTQQRMVLRGQGDSPVRICEPCKKLEEAARFELRHGYKSRAGRGSLKPAAKDEDDILNQILGADRKESSTSGVASNKDMNPSVRRAASSSSYSNVQVALSHDGEGEICRSQSVDRPMQNDMASSSPEELRQQALDEKRKYKILKGEGKSEEALRAFKRGKELERQAESLEIYIRKNRKKGLPSGNMSEIQNKDAPKESGRKNKVPHQVGRDKDDLAAELRELGWSDMDLHDNDKKSANMSLEGELSSLLGEIPKKTNAHGTDKTQVVAIKKKALMLKREGKLAEAKEELKRAKVLEKQLEEQEVLAGAEDSDDELSAIIRSMDDDKQDEMLIQYEDTHDLDFDHLVGTADDLGIDSNFEVTDKDMEDPEIAASLKSLGWTEDSNPTEGLVAQTAPVNREALASKILSLKREALSQKRAGNVAEAMAQLKKAKLLEKDLESFDCQAENLTVKTNDPTPHTSDISVKLVKLGDENINVIKDVDVKPAPKSRLMIQKELLGLKKKALALRREGRLDEAEEELKKGKILECQLEEMENTSNMKAAQVPIGGKGKGLTIEHPYVPENLPVEGGDVTDQDMHDPTYLSILRNLGWNDDDEHSNSLLKHSKQKDSEKIIESSLTSAPPKIPAKASRRTKAEIQRELLGLKRKALSLRRQGNIDEAEEVLETAKTLEAEIAEMEAPKKVVESNWPNEKAILPPLNGAAQEADDENVTEEDMNDPALLSVLKNLGWKDEELEHVTMQEKYSKSGRASLHSGHPSLTQPSSGISVSLPRSQGEIQRELLGLKRKALALRRNGQAEEAEELLQRAKVLEAEMAGLEVPKGEIVLDSSKDSTSGNFESFTNQGRQGNLKNEMTIKEGPVAVAVGPSETVVGSSMGLGRMESDTGNPTLRNSELLFPAATRPLEDKKSSFEKSDPSGAMGLLGGKGKVETASFVPPPDQSAKIVDLLTGDDLISSQIPAEKLKEKSEFGSNFSSLARPNVQLASQEDLRTKDEDTTGKSRTVNGELKSHAFDVSPVQGFISHNSQDSLKQAVWSHKKKALALKRDGKLAEAWEELRQAKLLEKSLAEDSAPPKGGASGASTSSSTVPSDAQKEQGASSLAPKPLSGRDRFKLQQESLSHKRQALKLRREGRMQEAEAEFELAKSLEAQLEELAGHDSTKTSTMGTEPVDVVVEDLLDPQLLSALKAIGLDDFSVVARGPERPDPVKPNGSKSENVDQERIQLEERIKAEKVKAVNLKRSGKQAEALDALRRAKMLEKRLNSLSS</sequence>
<dbReference type="PANTHER" id="PTHR47553">
    <property type="entry name" value="MYOSIN-11"/>
    <property type="match status" value="1"/>
</dbReference>
<keyword evidence="8" id="KW-1185">Reference proteome</keyword>
<feature type="compositionally biased region" description="Polar residues" evidence="6">
    <location>
        <begin position="1017"/>
        <end position="1032"/>
    </location>
</feature>
<feature type="coiled-coil region" evidence="5">
    <location>
        <begin position="676"/>
        <end position="703"/>
    </location>
</feature>
<dbReference type="SUPFAM" id="SSF57903">
    <property type="entry name" value="FYVE/PHD zinc finger"/>
    <property type="match status" value="1"/>
</dbReference>
<feature type="region of interest" description="Disordered" evidence="6">
    <location>
        <begin position="791"/>
        <end position="819"/>
    </location>
</feature>
<dbReference type="GeneID" id="110424066"/>
<name>A0A6J1B6R1_9ROSI</name>
<feature type="compositionally biased region" description="Polar residues" evidence="6">
    <location>
        <begin position="120"/>
        <end position="130"/>
    </location>
</feature>
<dbReference type="SMART" id="SM00064">
    <property type="entry name" value="FYVE"/>
    <property type="match status" value="1"/>
</dbReference>
<feature type="compositionally biased region" description="Basic and acidic residues" evidence="6">
    <location>
        <begin position="1034"/>
        <end position="1045"/>
    </location>
</feature>
<proteinExistence type="predicted"/>